<feature type="domain" description="ABC transporter" evidence="4">
    <location>
        <begin position="2"/>
        <end position="233"/>
    </location>
</feature>
<keyword evidence="3 5" id="KW-0067">ATP-binding</keyword>
<reference evidence="5" key="1">
    <citation type="submission" date="2022-10" db="EMBL/GenBank/DDBJ databases">
        <authorList>
            <person name="Mo P."/>
        </authorList>
    </citation>
    <scope>NUCLEOTIDE SEQUENCE</scope>
    <source>
        <strain evidence="5">HUAS 13-4</strain>
    </source>
</reference>
<dbReference type="Gene3D" id="3.40.50.300">
    <property type="entry name" value="P-loop containing nucleotide triphosphate hydrolases"/>
    <property type="match status" value="1"/>
</dbReference>
<evidence type="ECO:0000256" key="3">
    <source>
        <dbReference type="ARBA" id="ARBA00022840"/>
    </source>
</evidence>
<dbReference type="InterPro" id="IPR003439">
    <property type="entry name" value="ABC_transporter-like_ATP-bd"/>
</dbReference>
<keyword evidence="1" id="KW-0813">Transport</keyword>
<dbReference type="InterPro" id="IPR017871">
    <property type="entry name" value="ABC_transporter-like_CS"/>
</dbReference>
<sequence length="233" mass="25287">MSREHGEGESLVRAVDDVDLEVRVGQSVAVMGPSGCGKSTLLNLLGGMDRPTRGEIWLAGHRLDVLGERALARLRRRHVGFVFQSFHLVDELSAVENVEFPALLAGCGRRRARRRAVELLEQVGLGDRASHLPSELSGGQRQRVAIARALANTPSLILADEPTGNLDSTATREVLCLFEELRLAGQTLVMVTHDPRIAATTDRLITMHDGAFVDDTAFPQVRTPAASLIDLEG</sequence>
<dbReference type="PANTHER" id="PTHR24220:SF86">
    <property type="entry name" value="ABC TRANSPORTER ABCH.1"/>
    <property type="match status" value="1"/>
</dbReference>
<keyword evidence="2" id="KW-0547">Nucleotide-binding</keyword>
<dbReference type="EMBL" id="CP106793">
    <property type="protein sequence ID" value="UXY17463.1"/>
    <property type="molecule type" value="Genomic_DNA"/>
</dbReference>
<name>A0ABY6DTA1_9ACTN</name>
<dbReference type="SUPFAM" id="SSF52540">
    <property type="entry name" value="P-loop containing nucleoside triphosphate hydrolases"/>
    <property type="match status" value="1"/>
</dbReference>
<gene>
    <name evidence="5" type="ORF">N8I84_00750</name>
</gene>
<evidence type="ECO:0000259" key="4">
    <source>
        <dbReference type="PROSITE" id="PS50893"/>
    </source>
</evidence>
<dbReference type="CDD" id="cd03255">
    <property type="entry name" value="ABC_MJ0796_LolCDE_FtsE"/>
    <property type="match status" value="1"/>
</dbReference>
<dbReference type="InterPro" id="IPR015854">
    <property type="entry name" value="ABC_transpr_LolD-like"/>
</dbReference>
<evidence type="ECO:0000313" key="6">
    <source>
        <dbReference type="Proteomes" id="UP001061298"/>
    </source>
</evidence>
<dbReference type="InterPro" id="IPR027417">
    <property type="entry name" value="P-loop_NTPase"/>
</dbReference>
<protein>
    <submittedName>
        <fullName evidence="5">ABC transporter ATP-binding protein</fullName>
    </submittedName>
</protein>
<dbReference type="Proteomes" id="UP001061298">
    <property type="component" value="Chromosome"/>
</dbReference>
<dbReference type="Pfam" id="PF00005">
    <property type="entry name" value="ABC_tran"/>
    <property type="match status" value="1"/>
</dbReference>
<organism evidence="5 6">
    <name type="scientific">Streptomyces cynarae</name>
    <dbReference type="NCBI Taxonomy" id="2981134"/>
    <lineage>
        <taxon>Bacteria</taxon>
        <taxon>Bacillati</taxon>
        <taxon>Actinomycetota</taxon>
        <taxon>Actinomycetes</taxon>
        <taxon>Kitasatosporales</taxon>
        <taxon>Streptomycetaceae</taxon>
        <taxon>Streptomyces</taxon>
    </lineage>
</organism>
<dbReference type="RefSeq" id="WP_263227366.1">
    <property type="nucleotide sequence ID" value="NZ_CP106793.1"/>
</dbReference>
<dbReference type="SMART" id="SM00382">
    <property type="entry name" value="AAA"/>
    <property type="match status" value="1"/>
</dbReference>
<dbReference type="GO" id="GO:0005524">
    <property type="term" value="F:ATP binding"/>
    <property type="evidence" value="ECO:0007669"/>
    <property type="project" value="UniProtKB-KW"/>
</dbReference>
<dbReference type="PROSITE" id="PS00211">
    <property type="entry name" value="ABC_TRANSPORTER_1"/>
    <property type="match status" value="1"/>
</dbReference>
<accession>A0ABY6DTA1</accession>
<evidence type="ECO:0000313" key="5">
    <source>
        <dbReference type="EMBL" id="UXY17463.1"/>
    </source>
</evidence>
<dbReference type="PROSITE" id="PS50893">
    <property type="entry name" value="ABC_TRANSPORTER_2"/>
    <property type="match status" value="1"/>
</dbReference>
<proteinExistence type="predicted"/>
<dbReference type="InterPro" id="IPR003593">
    <property type="entry name" value="AAA+_ATPase"/>
</dbReference>
<evidence type="ECO:0000256" key="1">
    <source>
        <dbReference type="ARBA" id="ARBA00022448"/>
    </source>
</evidence>
<keyword evidence="6" id="KW-1185">Reference proteome</keyword>
<evidence type="ECO:0000256" key="2">
    <source>
        <dbReference type="ARBA" id="ARBA00022741"/>
    </source>
</evidence>
<dbReference type="InterPro" id="IPR017911">
    <property type="entry name" value="MacB-like_ATP-bd"/>
</dbReference>
<dbReference type="PANTHER" id="PTHR24220">
    <property type="entry name" value="IMPORT ATP-BINDING PROTEIN"/>
    <property type="match status" value="1"/>
</dbReference>